<evidence type="ECO:0000256" key="1">
    <source>
        <dbReference type="SAM" id="SignalP"/>
    </source>
</evidence>
<dbReference type="NCBIfam" id="NF047637">
    <property type="entry name" value="lipo_CC0125"/>
    <property type="match status" value="1"/>
</dbReference>
<protein>
    <recommendedName>
        <fullName evidence="4">DUF4136 domain-containing protein</fullName>
    </recommendedName>
</protein>
<keyword evidence="3" id="KW-1185">Reference proteome</keyword>
<reference evidence="3" key="1">
    <citation type="submission" date="2018-05" db="EMBL/GenBank/DDBJ databases">
        <authorList>
            <person name="Liu B.-T."/>
        </authorList>
    </citation>
    <scope>NUCLEOTIDE SEQUENCE [LARGE SCALE GENOMIC DNA]</scope>
    <source>
        <strain evidence="3">WD6-1</strain>
    </source>
</reference>
<evidence type="ECO:0000313" key="2">
    <source>
        <dbReference type="EMBL" id="PWE18420.1"/>
    </source>
</evidence>
<name>A0A2U2BWR0_9PROT</name>
<gene>
    <name evidence="2" type="ORF">DDZ18_02095</name>
</gene>
<proteinExistence type="predicted"/>
<dbReference type="EMBL" id="QEXV01000001">
    <property type="protein sequence ID" value="PWE18420.1"/>
    <property type="molecule type" value="Genomic_DNA"/>
</dbReference>
<feature type="chain" id="PRO_5015415089" description="DUF4136 domain-containing protein" evidence="1">
    <location>
        <begin position="18"/>
        <end position="180"/>
    </location>
</feature>
<evidence type="ECO:0008006" key="4">
    <source>
        <dbReference type="Google" id="ProtNLM"/>
    </source>
</evidence>
<sequence>MVRVFTSLITVGALALAACGGPTPYQPAGDSSRYGYSEQRIESDRYLVTFSGNSLTDRETVETFLLYRAAELTLERGYDHFRVVRRTTDEERRYTGTGPYYGPYVSRFSVHYRYFHPHYGWYGWRDPFWDDVNVRETTRYEAVTEIVMGSGETPDDPDVFDAREVVENLGPRLVRPDDGA</sequence>
<dbReference type="AlphaFoldDB" id="A0A2U2BWR0"/>
<organism evidence="2 3">
    <name type="scientific">Marinicauda salina</name>
    <dbReference type="NCBI Taxonomy" id="2135793"/>
    <lineage>
        <taxon>Bacteria</taxon>
        <taxon>Pseudomonadati</taxon>
        <taxon>Pseudomonadota</taxon>
        <taxon>Alphaproteobacteria</taxon>
        <taxon>Maricaulales</taxon>
        <taxon>Maricaulaceae</taxon>
        <taxon>Marinicauda</taxon>
    </lineage>
</organism>
<dbReference type="Proteomes" id="UP000245168">
    <property type="component" value="Unassembled WGS sequence"/>
</dbReference>
<feature type="signal peptide" evidence="1">
    <location>
        <begin position="1"/>
        <end position="17"/>
    </location>
</feature>
<accession>A0A2U2BWR0</accession>
<dbReference type="PROSITE" id="PS51257">
    <property type="entry name" value="PROKAR_LIPOPROTEIN"/>
    <property type="match status" value="1"/>
</dbReference>
<comment type="caution">
    <text evidence="2">The sequence shown here is derived from an EMBL/GenBank/DDBJ whole genome shotgun (WGS) entry which is preliminary data.</text>
</comment>
<keyword evidence="1" id="KW-0732">Signal</keyword>
<dbReference type="OrthoDB" id="7172943at2"/>
<evidence type="ECO:0000313" key="3">
    <source>
        <dbReference type="Proteomes" id="UP000245168"/>
    </source>
</evidence>
<dbReference type="RefSeq" id="WP_109251695.1">
    <property type="nucleotide sequence ID" value="NZ_QEXV01000001.1"/>
</dbReference>